<feature type="region of interest" description="Disordered" evidence="1">
    <location>
        <begin position="101"/>
        <end position="130"/>
    </location>
</feature>
<reference evidence="2" key="1">
    <citation type="submission" date="2014-05" db="EMBL/GenBank/DDBJ databases">
        <title>The genome and life-stage specific transcriptomes of Globodera pallida elucidate key aspects of plant parasitism by a cyst nematode.</title>
        <authorList>
            <person name="Cotton J.A."/>
            <person name="Lilley C.J."/>
            <person name="Jones L.M."/>
            <person name="Kikuchi T."/>
            <person name="Reid A.J."/>
            <person name="Thorpe P."/>
            <person name="Tsai I.J."/>
            <person name="Beasley H."/>
            <person name="Blok V."/>
            <person name="Cock P.J.A."/>
            <person name="Van den Akker S.E."/>
            <person name="Holroyd N."/>
            <person name="Hunt M."/>
            <person name="Mantelin S."/>
            <person name="Naghra H."/>
            <person name="Pain A."/>
            <person name="Palomares-Rius J.E."/>
            <person name="Zarowiecki M."/>
            <person name="Berriman M."/>
            <person name="Jones J.T."/>
            <person name="Urwin P.E."/>
        </authorList>
    </citation>
    <scope>NUCLEOTIDE SEQUENCE [LARGE SCALE GENOMIC DNA]</scope>
    <source>
        <strain evidence="2">Lindley</strain>
    </source>
</reference>
<feature type="compositionally biased region" description="Basic and acidic residues" evidence="1">
    <location>
        <begin position="101"/>
        <end position="123"/>
    </location>
</feature>
<proteinExistence type="predicted"/>
<evidence type="ECO:0000313" key="3">
    <source>
        <dbReference type="WBParaSite" id="GPLIN_000988300"/>
    </source>
</evidence>
<sequence>MAENSHFQIIGECAPKQVLFPQEYANALSTLQALPMRTLPFRPNEPVQLNSAEGSVADGARRRRVRFQTELLRGLSVHGDLQGFCPINGLLSAYDNTLELRPSETRPHKRKEKEMGDKSEGNETTKPPPAKMAAIQRFSGRINAKKVVEELKKRKLDAEWTGDEEISIVKGRDYSARIHILGSGSRTLITCSNPANRREIQAAIQASCLARFDVQLSATQQSLQTDSHSTGPITD</sequence>
<protein>
    <submittedName>
        <fullName evidence="3">KH_dom_type_1 domain-containing protein</fullName>
    </submittedName>
</protein>
<keyword evidence="2" id="KW-1185">Reference proteome</keyword>
<name>A0A183CAI3_GLOPA</name>
<dbReference type="Proteomes" id="UP000050741">
    <property type="component" value="Unassembled WGS sequence"/>
</dbReference>
<evidence type="ECO:0000256" key="1">
    <source>
        <dbReference type="SAM" id="MobiDB-lite"/>
    </source>
</evidence>
<evidence type="ECO:0000313" key="2">
    <source>
        <dbReference type="Proteomes" id="UP000050741"/>
    </source>
</evidence>
<dbReference type="AlphaFoldDB" id="A0A183CAI3"/>
<dbReference type="WBParaSite" id="GPLIN_000988300">
    <property type="protein sequence ID" value="GPLIN_000988300"/>
    <property type="gene ID" value="GPLIN_000988300"/>
</dbReference>
<reference evidence="3" key="2">
    <citation type="submission" date="2016-06" db="UniProtKB">
        <authorList>
            <consortium name="WormBaseParasite"/>
        </authorList>
    </citation>
    <scope>IDENTIFICATION</scope>
</reference>
<accession>A0A183CAI3</accession>
<organism evidence="2 3">
    <name type="scientific">Globodera pallida</name>
    <name type="common">Potato cyst nematode worm</name>
    <name type="synonym">Heterodera pallida</name>
    <dbReference type="NCBI Taxonomy" id="36090"/>
    <lineage>
        <taxon>Eukaryota</taxon>
        <taxon>Metazoa</taxon>
        <taxon>Ecdysozoa</taxon>
        <taxon>Nematoda</taxon>
        <taxon>Chromadorea</taxon>
        <taxon>Rhabditida</taxon>
        <taxon>Tylenchina</taxon>
        <taxon>Tylenchomorpha</taxon>
        <taxon>Tylenchoidea</taxon>
        <taxon>Heteroderidae</taxon>
        <taxon>Heteroderinae</taxon>
        <taxon>Globodera</taxon>
    </lineage>
</organism>